<protein>
    <submittedName>
        <fullName evidence="1">Uncharacterized protein</fullName>
    </submittedName>
</protein>
<dbReference type="AlphaFoldDB" id="F7Y109"/>
<dbReference type="EMBL" id="CP002279">
    <property type="protein sequence ID" value="AEH88222.1"/>
    <property type="molecule type" value="Genomic_DNA"/>
</dbReference>
<organism evidence="1 2">
    <name type="scientific">Mesorhizobium opportunistum (strain LMG 24607 / HAMBI 3007 / WSM2075)</name>
    <dbReference type="NCBI Taxonomy" id="536019"/>
    <lineage>
        <taxon>Bacteria</taxon>
        <taxon>Pseudomonadati</taxon>
        <taxon>Pseudomonadota</taxon>
        <taxon>Alphaproteobacteria</taxon>
        <taxon>Hyphomicrobiales</taxon>
        <taxon>Phyllobacteriaceae</taxon>
        <taxon>Mesorhizobium</taxon>
    </lineage>
</organism>
<dbReference type="Proteomes" id="UP000001623">
    <property type="component" value="Chromosome"/>
</dbReference>
<gene>
    <name evidence="1" type="ordered locus">Mesop_3781</name>
</gene>
<reference evidence="1 2" key="1">
    <citation type="submission" date="2010-10" db="EMBL/GenBank/DDBJ databases">
        <title>Complete sequence of Mesorhizobium opportunistum WSM2075.</title>
        <authorList>
            <consortium name="US DOE Joint Genome Institute"/>
            <person name="Lucas S."/>
            <person name="Copeland A."/>
            <person name="Lapidus A."/>
            <person name="Cheng J.-F."/>
            <person name="Bruce D."/>
            <person name="Goodwin L."/>
            <person name="Pitluck S."/>
            <person name="Chertkov O."/>
            <person name="Misra M."/>
            <person name="Detter J.C."/>
            <person name="Han C."/>
            <person name="Tapia R."/>
            <person name="Land M."/>
            <person name="Hauser L."/>
            <person name="Kyrpides N."/>
            <person name="Ovchinnikova G."/>
            <person name="Mavrommatis K.M."/>
            <person name="Tiwari R.P."/>
            <person name="Howieson J.G."/>
            <person name="O'Hara G.W."/>
            <person name="Nandasena K.G."/>
            <person name="Woyke T."/>
        </authorList>
    </citation>
    <scope>NUCLEOTIDE SEQUENCE [LARGE SCALE GENOMIC DNA]</scope>
    <source>
        <strain evidence="2">LMG 24607 / HAMBI 3007 / WSM2075</strain>
    </source>
</reference>
<evidence type="ECO:0000313" key="1">
    <source>
        <dbReference type="EMBL" id="AEH88222.1"/>
    </source>
</evidence>
<sequence length="146" mass="16199">MGQWGDSEIKIGRARFLRHYTTKDCWGPIQSGAPCTYVMIDDGGDPVAAEAALAQLEAGGSGMDWMPPETAPKDGSVFEITTAGPQQDLSFWHEQDGVFRDYYHKQAIPNKWPYMVAWRPLRPPAEVGNSVEESRMKNGWKVPAGT</sequence>
<accession>F7Y109</accession>
<proteinExistence type="predicted"/>
<dbReference type="RefSeq" id="WP_013894906.1">
    <property type="nucleotide sequence ID" value="NC_015675.1"/>
</dbReference>
<evidence type="ECO:0000313" key="2">
    <source>
        <dbReference type="Proteomes" id="UP000001623"/>
    </source>
</evidence>
<dbReference type="HOGENOM" id="CLU_1775244_0_0_5"/>
<dbReference type="KEGG" id="mop:Mesop_3781"/>
<name>F7Y109_MESOW</name>